<keyword evidence="1" id="KW-0472">Membrane</keyword>
<organism evidence="3 4">
    <name type="scientific">Candidatus Magasanikbacteria bacterium GW2011_GWA2_46_17</name>
    <dbReference type="NCBI Taxonomy" id="1619042"/>
    <lineage>
        <taxon>Bacteria</taxon>
        <taxon>Candidatus Magasanikiibacteriota</taxon>
    </lineage>
</organism>
<keyword evidence="1" id="KW-0812">Transmembrane</keyword>
<reference evidence="3 4" key="1">
    <citation type="journal article" date="2015" name="Nature">
        <title>rRNA introns, odd ribosomes, and small enigmatic genomes across a large radiation of phyla.</title>
        <authorList>
            <person name="Brown C.T."/>
            <person name="Hug L.A."/>
            <person name="Thomas B.C."/>
            <person name="Sharon I."/>
            <person name="Castelle C.J."/>
            <person name="Singh A."/>
            <person name="Wilkins M.J."/>
            <person name="Williams K.H."/>
            <person name="Banfield J.F."/>
        </authorList>
    </citation>
    <scope>NUCLEOTIDE SEQUENCE [LARGE SCALE GENOMIC DNA]</scope>
</reference>
<evidence type="ECO:0000313" key="3">
    <source>
        <dbReference type="EMBL" id="KKU26807.1"/>
    </source>
</evidence>
<dbReference type="Pfam" id="PF18895">
    <property type="entry name" value="T4SS_pilin"/>
    <property type="match status" value="1"/>
</dbReference>
<comment type="caution">
    <text evidence="3">The sequence shown here is derived from an EMBL/GenBank/DDBJ whole genome shotgun (WGS) entry which is preliminary data.</text>
</comment>
<feature type="chain" id="PRO_5002538879" evidence="2">
    <location>
        <begin position="32"/>
        <end position="135"/>
    </location>
</feature>
<feature type="signal peptide" evidence="2">
    <location>
        <begin position="1"/>
        <end position="31"/>
    </location>
</feature>
<evidence type="ECO:0000313" key="4">
    <source>
        <dbReference type="Proteomes" id="UP000034175"/>
    </source>
</evidence>
<dbReference type="InterPro" id="IPR043993">
    <property type="entry name" value="T4SS_pilin"/>
</dbReference>
<gene>
    <name evidence="3" type="ORF">UX39_C0006G0019</name>
</gene>
<dbReference type="Proteomes" id="UP000034175">
    <property type="component" value="Unassembled WGS sequence"/>
</dbReference>
<keyword evidence="2" id="KW-0732">Signal</keyword>
<dbReference type="AlphaFoldDB" id="A0A0G1P2G3"/>
<proteinExistence type="predicted"/>
<sequence length="135" mass="14974">MPRRDKLYFRAFLFFFFGAIFFVALFSSVFAAPPPGNTADASTPIIALENFKNLDQWNGATPQTLVGRFIDFFFLSIMGSVALGFFVYGGILWMTSAGNSERRKKGMLVLVWAAFGSIAVLSSYALVTFVLDILK</sequence>
<dbReference type="EMBL" id="LCMA01000006">
    <property type="protein sequence ID" value="KKU26807.1"/>
    <property type="molecule type" value="Genomic_DNA"/>
</dbReference>
<name>A0A0G1P2G3_9BACT</name>
<feature type="transmembrane region" description="Helical" evidence="1">
    <location>
        <begin position="107"/>
        <end position="131"/>
    </location>
</feature>
<evidence type="ECO:0000256" key="2">
    <source>
        <dbReference type="SAM" id="SignalP"/>
    </source>
</evidence>
<accession>A0A0G1P2G3</accession>
<feature type="transmembrane region" description="Helical" evidence="1">
    <location>
        <begin position="72"/>
        <end position="95"/>
    </location>
</feature>
<keyword evidence="1" id="KW-1133">Transmembrane helix</keyword>
<evidence type="ECO:0000256" key="1">
    <source>
        <dbReference type="SAM" id="Phobius"/>
    </source>
</evidence>
<protein>
    <submittedName>
        <fullName evidence="3">Uncharacterized protein</fullName>
    </submittedName>
</protein>